<dbReference type="EMBL" id="CACRSJ010000109">
    <property type="protein sequence ID" value="VYS64069.1"/>
    <property type="molecule type" value="Genomic_DNA"/>
</dbReference>
<dbReference type="Proteomes" id="UP000426265">
    <property type="component" value="Unassembled WGS sequence"/>
</dbReference>
<dbReference type="AlphaFoldDB" id="A0A654FT66"/>
<dbReference type="PANTHER" id="PTHR22957">
    <property type="entry name" value="TBC1 DOMAIN FAMILY MEMBER GTPASE-ACTIVATING PROTEIN"/>
    <property type="match status" value="1"/>
</dbReference>
<dbReference type="PANTHER" id="PTHR22957:SF646">
    <property type="entry name" value="RAB-GAP TBC DOMAIN-CONTAINING PROTEIN"/>
    <property type="match status" value="1"/>
</dbReference>
<evidence type="ECO:0000313" key="5">
    <source>
        <dbReference type="Proteomes" id="UP000516314"/>
    </source>
</evidence>
<evidence type="ECO:0000313" key="3">
    <source>
        <dbReference type="EMBL" id="VYS64069.1"/>
    </source>
</evidence>
<dbReference type="Pfam" id="PF00566">
    <property type="entry name" value="RabGAP-TBC"/>
    <property type="match status" value="1"/>
</dbReference>
<reference evidence="2 5" key="2">
    <citation type="submission" date="2020-09" db="EMBL/GenBank/DDBJ databases">
        <authorList>
            <person name="Ashkenazy H."/>
        </authorList>
    </citation>
    <scope>NUCLEOTIDE SEQUENCE [LARGE SCALE GENOMIC DNA]</scope>
    <source>
        <strain evidence="5">cv. Cdm-0</strain>
    </source>
</reference>
<accession>A0A654FT66</accession>
<dbReference type="InterPro" id="IPR000195">
    <property type="entry name" value="Rab-GAP-TBC_dom"/>
</dbReference>
<dbReference type="InterPro" id="IPR035969">
    <property type="entry name" value="Rab-GAP_TBC_sf"/>
</dbReference>
<dbReference type="Proteomes" id="UP000516314">
    <property type="component" value="Chromosome 4"/>
</dbReference>
<feature type="domain" description="Rab-GAP TBC" evidence="1">
    <location>
        <begin position="63"/>
        <end position="321"/>
    </location>
</feature>
<gene>
    <name evidence="3" type="ORF">AN1_LOCUS19480</name>
    <name evidence="2" type="ORF">AT9943_LOCUS16816</name>
</gene>
<name>A0A654FT66_ARATH</name>
<evidence type="ECO:0000313" key="2">
    <source>
        <dbReference type="EMBL" id="CAD5329213.1"/>
    </source>
</evidence>
<evidence type="ECO:0000259" key="1">
    <source>
        <dbReference type="PROSITE" id="PS50086"/>
    </source>
</evidence>
<dbReference type="Gene3D" id="1.10.8.270">
    <property type="entry name" value="putative rabgap domain of human tbc1 domain family member 14 like domains"/>
    <property type="match status" value="1"/>
</dbReference>
<dbReference type="ExpressionAtlas" id="A0A654FT66">
    <property type="expression patterns" value="baseline and differential"/>
</dbReference>
<dbReference type="PROSITE" id="PS50086">
    <property type="entry name" value="TBC_RABGAP"/>
    <property type="match status" value="1"/>
</dbReference>
<proteinExistence type="predicted"/>
<evidence type="ECO:0000313" key="4">
    <source>
        <dbReference type="Proteomes" id="UP000426265"/>
    </source>
</evidence>
<dbReference type="Gene3D" id="1.10.472.80">
    <property type="entry name" value="Ypt/Rab-GAP domain of gyp1p, domain 3"/>
    <property type="match status" value="1"/>
</dbReference>
<dbReference type="SMART" id="SM00164">
    <property type="entry name" value="TBC"/>
    <property type="match status" value="1"/>
</dbReference>
<dbReference type="SUPFAM" id="SSF47923">
    <property type="entry name" value="Ypt/Rab-GAP domain of gyp1p"/>
    <property type="match status" value="2"/>
</dbReference>
<dbReference type="EMBL" id="LR881469">
    <property type="protein sequence ID" value="CAD5329213.1"/>
    <property type="molecule type" value="Genomic_DNA"/>
</dbReference>
<sequence>MWGGAGEPADSYYQVRPECTDVPKTRFKIKPGKTLSVRKWQAVFVQEGSLHIGKTLRRIRRGGIHPSIRGEVWEFLLGCYDPMSTFEEREQIRQRRRLQYASWKEECKQMFPVIGSGRFTTAPVITENGQPNYDPLVLQEINLGTNSNGSDFFKELTSRGPLDKKVIQWLLTLHQIGLDVNRTDRALVFYEKKENLSKLWDILSVYAWIDNDVGYCQGMSDLCSPMIILLEDEADAFWCFERLMRRLRGNFRSTGRSVGVEAQLTHLSSITQVVDPKLHQHLDKLGGGDYLFAIRMLMVQFRREFSFCDSLYLWEMMWALEYDPDLFYVYEAHQCGNEKTEGLKGKPKSIKQCGKYERQNMRNGGKSAEGPLPISVFLVASVLKDKSYKLMTEARGLDDVVKILNDTTGNLDAKKTCSGAIKIHKRYLRKAKK</sequence>
<organism evidence="3 4">
    <name type="scientific">Arabidopsis thaliana</name>
    <name type="common">Mouse-ear cress</name>
    <dbReference type="NCBI Taxonomy" id="3702"/>
    <lineage>
        <taxon>Eukaryota</taxon>
        <taxon>Viridiplantae</taxon>
        <taxon>Streptophyta</taxon>
        <taxon>Embryophyta</taxon>
        <taxon>Tracheophyta</taxon>
        <taxon>Spermatophyta</taxon>
        <taxon>Magnoliopsida</taxon>
        <taxon>eudicotyledons</taxon>
        <taxon>Gunneridae</taxon>
        <taxon>Pentapetalae</taxon>
        <taxon>rosids</taxon>
        <taxon>malvids</taxon>
        <taxon>Brassicales</taxon>
        <taxon>Brassicaceae</taxon>
        <taxon>Camelineae</taxon>
        <taxon>Arabidopsis</taxon>
    </lineage>
</organism>
<reference evidence="3 4" key="1">
    <citation type="submission" date="2019-11" db="EMBL/GenBank/DDBJ databases">
        <authorList>
            <person name="Jiao W.-B."/>
            <person name="Schneeberger K."/>
        </authorList>
    </citation>
    <scope>NUCLEOTIDE SEQUENCE [LARGE SCALE GENOMIC DNA]</scope>
    <source>
        <strain evidence="4">cv. An-1</strain>
    </source>
</reference>
<dbReference type="FunFam" id="1.10.8.270:FF:000025">
    <property type="entry name" value="TBC1 domain family member 15-like"/>
    <property type="match status" value="1"/>
</dbReference>
<protein>
    <submittedName>
        <fullName evidence="2">(thale cress) hypothetical protein</fullName>
    </submittedName>
</protein>